<name>A0A3N4KRA6_9PEZI</name>
<evidence type="ECO:0000256" key="1">
    <source>
        <dbReference type="SAM" id="MobiDB-lite"/>
    </source>
</evidence>
<sequence length="308" mass="33336">MGGRGIPSAPGGAKRNAFDKKPGAAAGANRDGGAPSQIRCAVCKKTKSREEFSNRQLLKFTSYNKGSRTTKKDVDSVHVTCTLCTAGQTVELKCYVCDKVKGLHEFAKNQRKDPDNARCIKCVDSDITAEPDLHADHPNVPVDSSSEDEEEEEHNWDAPARSTANQIRPYRPQNKKTDWASTTGEDDDDEYDDVSSSATSQYSGPPRQQGFNLPARPGTAQRAPAVFNYRANQPSNSYAGRAPPVEDDDDEWETMSKTKSIGGSSRASSTASPSGYSSQLPATRKGGWAKVAKGVPEGDDPWANYGKK</sequence>
<dbReference type="Proteomes" id="UP000277580">
    <property type="component" value="Unassembled WGS sequence"/>
</dbReference>
<feature type="compositionally biased region" description="Polar residues" evidence="1">
    <location>
        <begin position="194"/>
        <end position="203"/>
    </location>
</feature>
<dbReference type="InterPro" id="IPR024630">
    <property type="entry name" value="Stc1"/>
</dbReference>
<feature type="domain" description="Stc1" evidence="2">
    <location>
        <begin position="39"/>
        <end position="123"/>
    </location>
</feature>
<dbReference type="InParanoid" id="A0A3N4KRA6"/>
<accession>A0A3N4KRA6</accession>
<dbReference type="STRING" id="1392247.A0A3N4KRA6"/>
<dbReference type="OrthoDB" id="3514033at2759"/>
<feature type="region of interest" description="Disordered" evidence="1">
    <location>
        <begin position="1"/>
        <end position="35"/>
    </location>
</feature>
<feature type="region of interest" description="Disordered" evidence="1">
    <location>
        <begin position="130"/>
        <end position="308"/>
    </location>
</feature>
<reference evidence="3 4" key="1">
    <citation type="journal article" date="2018" name="Nat. Ecol. Evol.">
        <title>Pezizomycetes genomes reveal the molecular basis of ectomycorrhizal truffle lifestyle.</title>
        <authorList>
            <person name="Murat C."/>
            <person name="Payen T."/>
            <person name="Noel B."/>
            <person name="Kuo A."/>
            <person name="Morin E."/>
            <person name="Chen J."/>
            <person name="Kohler A."/>
            <person name="Krizsan K."/>
            <person name="Balestrini R."/>
            <person name="Da Silva C."/>
            <person name="Montanini B."/>
            <person name="Hainaut M."/>
            <person name="Levati E."/>
            <person name="Barry K.W."/>
            <person name="Belfiori B."/>
            <person name="Cichocki N."/>
            <person name="Clum A."/>
            <person name="Dockter R.B."/>
            <person name="Fauchery L."/>
            <person name="Guy J."/>
            <person name="Iotti M."/>
            <person name="Le Tacon F."/>
            <person name="Lindquist E.A."/>
            <person name="Lipzen A."/>
            <person name="Malagnac F."/>
            <person name="Mello A."/>
            <person name="Molinier V."/>
            <person name="Miyauchi S."/>
            <person name="Poulain J."/>
            <person name="Riccioni C."/>
            <person name="Rubini A."/>
            <person name="Sitrit Y."/>
            <person name="Splivallo R."/>
            <person name="Traeger S."/>
            <person name="Wang M."/>
            <person name="Zifcakova L."/>
            <person name="Wipf D."/>
            <person name="Zambonelli A."/>
            <person name="Paolocci F."/>
            <person name="Nowrousian M."/>
            <person name="Ottonello S."/>
            <person name="Baldrian P."/>
            <person name="Spatafora J.W."/>
            <person name="Henrissat B."/>
            <person name="Nagy L.G."/>
            <person name="Aury J.M."/>
            <person name="Wincker P."/>
            <person name="Grigoriev I.V."/>
            <person name="Bonfante P."/>
            <person name="Martin F.M."/>
        </authorList>
    </citation>
    <scope>NUCLEOTIDE SEQUENCE [LARGE SCALE GENOMIC DNA]</scope>
    <source>
        <strain evidence="3 4">CCBAS932</strain>
    </source>
</reference>
<feature type="compositionally biased region" description="Low complexity" evidence="1">
    <location>
        <begin position="23"/>
        <end position="34"/>
    </location>
</feature>
<organism evidence="3 4">
    <name type="scientific">Morchella conica CCBAS932</name>
    <dbReference type="NCBI Taxonomy" id="1392247"/>
    <lineage>
        <taxon>Eukaryota</taxon>
        <taxon>Fungi</taxon>
        <taxon>Dikarya</taxon>
        <taxon>Ascomycota</taxon>
        <taxon>Pezizomycotina</taxon>
        <taxon>Pezizomycetes</taxon>
        <taxon>Pezizales</taxon>
        <taxon>Morchellaceae</taxon>
        <taxon>Morchella</taxon>
    </lineage>
</organism>
<feature type="compositionally biased region" description="Low complexity" evidence="1">
    <location>
        <begin position="260"/>
        <end position="278"/>
    </location>
</feature>
<protein>
    <recommendedName>
        <fullName evidence="2">Stc1 domain-containing protein</fullName>
    </recommendedName>
</protein>
<evidence type="ECO:0000313" key="4">
    <source>
        <dbReference type="Proteomes" id="UP000277580"/>
    </source>
</evidence>
<keyword evidence="4" id="KW-1185">Reference proteome</keyword>
<dbReference type="InterPro" id="IPR043069">
    <property type="entry name" value="Stc1_sf"/>
</dbReference>
<feature type="compositionally biased region" description="Acidic residues" evidence="1">
    <location>
        <begin position="145"/>
        <end position="154"/>
    </location>
</feature>
<proteinExistence type="predicted"/>
<evidence type="ECO:0000313" key="3">
    <source>
        <dbReference type="EMBL" id="RPB08305.1"/>
    </source>
</evidence>
<feature type="compositionally biased region" description="Acidic residues" evidence="1">
    <location>
        <begin position="184"/>
        <end position="193"/>
    </location>
</feature>
<evidence type="ECO:0000259" key="2">
    <source>
        <dbReference type="Pfam" id="PF12898"/>
    </source>
</evidence>
<dbReference type="EMBL" id="ML119165">
    <property type="protein sequence ID" value="RPB08305.1"/>
    <property type="molecule type" value="Genomic_DNA"/>
</dbReference>
<gene>
    <name evidence="3" type="ORF">P167DRAFT_578405</name>
</gene>
<dbReference type="Gene3D" id="3.30.60.210">
    <property type="entry name" value="Stc1 domain"/>
    <property type="match status" value="1"/>
</dbReference>
<dbReference type="Pfam" id="PF12898">
    <property type="entry name" value="Stc1"/>
    <property type="match status" value="1"/>
</dbReference>
<dbReference type="AlphaFoldDB" id="A0A3N4KRA6"/>